<dbReference type="Proteomes" id="UP000318823">
    <property type="component" value="Plasmid unnamed1"/>
</dbReference>
<geneLocation type="plasmid" evidence="1 2">
    <name>unnamed1</name>
</geneLocation>
<protein>
    <submittedName>
        <fullName evidence="1">Uncharacterized protein</fullName>
    </submittedName>
</protein>
<name>A0AAP9J069_BACOV</name>
<evidence type="ECO:0000313" key="2">
    <source>
        <dbReference type="Proteomes" id="UP000318823"/>
    </source>
</evidence>
<proteinExistence type="predicted"/>
<evidence type="ECO:0000313" key="1">
    <source>
        <dbReference type="EMBL" id="QDM12825.1"/>
    </source>
</evidence>
<gene>
    <name evidence="1" type="ORF">DYI28_29455</name>
</gene>
<dbReference type="RefSeq" id="WP_050486378.1">
    <property type="nucleotide sequence ID" value="NZ_CP041396.1"/>
</dbReference>
<keyword evidence="1" id="KW-0614">Plasmid</keyword>
<reference evidence="2" key="1">
    <citation type="journal article" date="2018" name="J. Anim. Genet.">
        <title>Acquired interbacterial defense systems protect against interspecies antagonism in the human gut microbiome.</title>
        <authorList>
            <person name="Ross B.D."/>
            <person name="Verster A.J."/>
            <person name="Radey M.C."/>
            <person name="Schmidtke D.T."/>
            <person name="Pope C.E."/>
            <person name="Hoffman L.R."/>
            <person name="Hajjar A."/>
            <person name="Peterson S.B."/>
            <person name="Borenstein E."/>
            <person name="Mougous J."/>
        </authorList>
    </citation>
    <scope>NUCLEOTIDE SEQUENCE [LARGE SCALE GENOMIC DNA]</scope>
    <source>
        <strain evidence="2">3725 D1 iv</strain>
        <plasmid evidence="2">unnamed1</plasmid>
    </source>
</reference>
<sequence>MSKTLEEAFRELIMRNKWYEHSLRSPIQAKNDKAKFLKGKKLPEERMRDYLSVAGWICVQIELWNPADKTLKECFSELIKNRKWHQYSSRSYFSAKNDKAKFIHGENISEEYIREYLSAAGYTIKQYELWEKYKF</sequence>
<organism evidence="1 2">
    <name type="scientific">Bacteroides ovatus</name>
    <dbReference type="NCBI Taxonomy" id="28116"/>
    <lineage>
        <taxon>Bacteria</taxon>
        <taxon>Pseudomonadati</taxon>
        <taxon>Bacteroidota</taxon>
        <taxon>Bacteroidia</taxon>
        <taxon>Bacteroidales</taxon>
        <taxon>Bacteroidaceae</taxon>
        <taxon>Bacteroides</taxon>
    </lineage>
</organism>
<dbReference type="AlphaFoldDB" id="A0AAP9J069"/>
<accession>A0AAP9J069</accession>
<dbReference type="EMBL" id="CP041396">
    <property type="protein sequence ID" value="QDM12825.1"/>
    <property type="molecule type" value="Genomic_DNA"/>
</dbReference>